<dbReference type="Proteomes" id="UP001270362">
    <property type="component" value="Unassembled WGS sequence"/>
</dbReference>
<keyword evidence="2" id="KW-1185">Reference proteome</keyword>
<reference evidence="1" key="2">
    <citation type="submission" date="2023-06" db="EMBL/GenBank/DDBJ databases">
        <authorList>
            <consortium name="Lawrence Berkeley National Laboratory"/>
            <person name="Haridas S."/>
            <person name="Hensen N."/>
            <person name="Bonometti L."/>
            <person name="Westerberg I."/>
            <person name="Brannstrom I.O."/>
            <person name="Guillou S."/>
            <person name="Cros-Aarteil S."/>
            <person name="Calhoun S."/>
            <person name="Kuo A."/>
            <person name="Mondo S."/>
            <person name="Pangilinan J."/>
            <person name="Riley R."/>
            <person name="Labutti K."/>
            <person name="Andreopoulos B."/>
            <person name="Lipzen A."/>
            <person name="Chen C."/>
            <person name="Yanf M."/>
            <person name="Daum C."/>
            <person name="Ng V."/>
            <person name="Clum A."/>
            <person name="Steindorff A."/>
            <person name="Ohm R."/>
            <person name="Martin F."/>
            <person name="Silar P."/>
            <person name="Natvig D."/>
            <person name="Lalanne C."/>
            <person name="Gautier V."/>
            <person name="Ament-Velasquez S.L."/>
            <person name="Kruys A."/>
            <person name="Hutchinson M.I."/>
            <person name="Powell A.J."/>
            <person name="Barry K."/>
            <person name="Miller A.N."/>
            <person name="Grigoriev I.V."/>
            <person name="Debuchy R."/>
            <person name="Gladieux P."/>
            <person name="Thoren M.H."/>
            <person name="Johannesson H."/>
        </authorList>
    </citation>
    <scope>NUCLEOTIDE SEQUENCE</scope>
    <source>
        <strain evidence="1">CBS 314.62</strain>
    </source>
</reference>
<dbReference type="EMBL" id="JAULSO010000002">
    <property type="protein sequence ID" value="KAK3690411.1"/>
    <property type="molecule type" value="Genomic_DNA"/>
</dbReference>
<reference evidence="1" key="1">
    <citation type="journal article" date="2023" name="Mol. Phylogenet. Evol.">
        <title>Genome-scale phylogeny and comparative genomics of the fungal order Sordariales.</title>
        <authorList>
            <person name="Hensen N."/>
            <person name="Bonometti L."/>
            <person name="Westerberg I."/>
            <person name="Brannstrom I.O."/>
            <person name="Guillou S."/>
            <person name="Cros-Aarteil S."/>
            <person name="Calhoun S."/>
            <person name="Haridas S."/>
            <person name="Kuo A."/>
            <person name="Mondo S."/>
            <person name="Pangilinan J."/>
            <person name="Riley R."/>
            <person name="LaButti K."/>
            <person name="Andreopoulos B."/>
            <person name="Lipzen A."/>
            <person name="Chen C."/>
            <person name="Yan M."/>
            <person name="Daum C."/>
            <person name="Ng V."/>
            <person name="Clum A."/>
            <person name="Steindorff A."/>
            <person name="Ohm R.A."/>
            <person name="Martin F."/>
            <person name="Silar P."/>
            <person name="Natvig D.O."/>
            <person name="Lalanne C."/>
            <person name="Gautier V."/>
            <person name="Ament-Velasquez S.L."/>
            <person name="Kruys A."/>
            <person name="Hutchinson M.I."/>
            <person name="Powell A.J."/>
            <person name="Barry K."/>
            <person name="Miller A.N."/>
            <person name="Grigoriev I.V."/>
            <person name="Debuchy R."/>
            <person name="Gladieux P."/>
            <person name="Hiltunen Thoren M."/>
            <person name="Johannesson H."/>
        </authorList>
    </citation>
    <scope>NUCLEOTIDE SEQUENCE</scope>
    <source>
        <strain evidence="1">CBS 314.62</strain>
    </source>
</reference>
<comment type="caution">
    <text evidence="1">The sequence shown here is derived from an EMBL/GenBank/DDBJ whole genome shotgun (WGS) entry which is preliminary data.</text>
</comment>
<proteinExistence type="predicted"/>
<accession>A0AAE0XD23</accession>
<evidence type="ECO:0000313" key="1">
    <source>
        <dbReference type="EMBL" id="KAK3690411.1"/>
    </source>
</evidence>
<name>A0AAE0XD23_9PEZI</name>
<protein>
    <submittedName>
        <fullName evidence="1">Uncharacterized protein</fullName>
    </submittedName>
</protein>
<dbReference type="AlphaFoldDB" id="A0AAE0XD23"/>
<gene>
    <name evidence="1" type="ORF">B0T22DRAFT_441807</name>
</gene>
<organism evidence="1 2">
    <name type="scientific">Podospora appendiculata</name>
    <dbReference type="NCBI Taxonomy" id="314037"/>
    <lineage>
        <taxon>Eukaryota</taxon>
        <taxon>Fungi</taxon>
        <taxon>Dikarya</taxon>
        <taxon>Ascomycota</taxon>
        <taxon>Pezizomycotina</taxon>
        <taxon>Sordariomycetes</taxon>
        <taxon>Sordariomycetidae</taxon>
        <taxon>Sordariales</taxon>
        <taxon>Podosporaceae</taxon>
        <taxon>Podospora</taxon>
    </lineage>
</organism>
<evidence type="ECO:0000313" key="2">
    <source>
        <dbReference type="Proteomes" id="UP001270362"/>
    </source>
</evidence>
<sequence length="471" mass="53380">MTETDPSPAPATGATTHTALQQPCLANAPPEIKLQIASHFIPELRYPHLYRDDDQDPNSSVNRGYGDLLNLSLVSGMGHAARQNLYTRFITKDFGSIVKILDHLIKSPEKQGWLTEMHSTVDLLLGSLGFETANRCFQYIVSFIPWYPHLLGCLLEHRVALQAQPLRAATEPTSAKATITPYKPCRSACPSLQYLGFYQETPSPPFLHPLILWPFIGLPHVRRLEVERCEELWPAAITWTRYNNRTTAFHIQDLGLELLSGVAEFFGGIEEFRVKGCVLAWIPKDTIYRYGTTQRRTHLGKFRSLEALYAASHVLFGLVFADTPPEPSELVLCQDNTIIPLVPHGRPIAEAGEVELPPNLTRLEIREDPWGGCRWADPLKLTRQYTLELWSPGKLVPLMNNFAKRCPEPHKSLKNVVFWYQTWGDDRFDWSEAEQEEVKEVFSPNKAADMVGAVRARKFNIHYEPTTGPLM</sequence>